<evidence type="ECO:0000313" key="2">
    <source>
        <dbReference type="EMBL" id="KAK8980269.1"/>
    </source>
</evidence>
<feature type="transmembrane region" description="Helical" evidence="1">
    <location>
        <begin position="82"/>
        <end position="100"/>
    </location>
</feature>
<evidence type="ECO:0000313" key="3">
    <source>
        <dbReference type="Proteomes" id="UP001396334"/>
    </source>
</evidence>
<gene>
    <name evidence="2" type="ORF">V6N11_061482</name>
</gene>
<evidence type="ECO:0000256" key="1">
    <source>
        <dbReference type="SAM" id="Phobius"/>
    </source>
</evidence>
<sequence>MYCSFHGIQSHLLLSSQFHFSGAQTWVKAGYWYANGEFPTQDINTATAGKSISGEKVNASVLSSSSTRKSFIDSSMKTASRYAFQVLGVLAVMLLICRVFKFSNIKAATNNFSTASRIYKQYISFV</sequence>
<keyword evidence="1" id="KW-1133">Transmembrane helix</keyword>
<protein>
    <submittedName>
        <fullName evidence="2">Uncharacterized protein</fullName>
    </submittedName>
</protein>
<accession>A0ABR2NVV5</accession>
<dbReference type="Proteomes" id="UP001396334">
    <property type="component" value="Unassembled WGS sequence"/>
</dbReference>
<keyword evidence="1" id="KW-0812">Transmembrane</keyword>
<keyword evidence="3" id="KW-1185">Reference proteome</keyword>
<keyword evidence="1" id="KW-0472">Membrane</keyword>
<comment type="caution">
    <text evidence="2">The sequence shown here is derived from an EMBL/GenBank/DDBJ whole genome shotgun (WGS) entry which is preliminary data.</text>
</comment>
<organism evidence="2 3">
    <name type="scientific">Hibiscus sabdariffa</name>
    <name type="common">roselle</name>
    <dbReference type="NCBI Taxonomy" id="183260"/>
    <lineage>
        <taxon>Eukaryota</taxon>
        <taxon>Viridiplantae</taxon>
        <taxon>Streptophyta</taxon>
        <taxon>Embryophyta</taxon>
        <taxon>Tracheophyta</taxon>
        <taxon>Spermatophyta</taxon>
        <taxon>Magnoliopsida</taxon>
        <taxon>eudicotyledons</taxon>
        <taxon>Gunneridae</taxon>
        <taxon>Pentapetalae</taxon>
        <taxon>rosids</taxon>
        <taxon>malvids</taxon>
        <taxon>Malvales</taxon>
        <taxon>Malvaceae</taxon>
        <taxon>Malvoideae</taxon>
        <taxon>Hibiscus</taxon>
    </lineage>
</organism>
<dbReference type="EMBL" id="JBBPBN010000097">
    <property type="protein sequence ID" value="KAK8980269.1"/>
    <property type="molecule type" value="Genomic_DNA"/>
</dbReference>
<proteinExistence type="predicted"/>
<name>A0ABR2NVV5_9ROSI</name>
<reference evidence="2 3" key="1">
    <citation type="journal article" date="2024" name="G3 (Bethesda)">
        <title>Genome assembly of Hibiscus sabdariffa L. provides insights into metabolisms of medicinal natural products.</title>
        <authorList>
            <person name="Kim T."/>
        </authorList>
    </citation>
    <scope>NUCLEOTIDE SEQUENCE [LARGE SCALE GENOMIC DNA]</scope>
    <source>
        <strain evidence="2">TK-2024</strain>
        <tissue evidence="2">Old leaves</tissue>
    </source>
</reference>